<dbReference type="GO" id="GO:0004553">
    <property type="term" value="F:hydrolase activity, hydrolyzing O-glycosyl compounds"/>
    <property type="evidence" value="ECO:0007669"/>
    <property type="project" value="InterPro"/>
</dbReference>
<dbReference type="InterPro" id="IPR019546">
    <property type="entry name" value="TAT_signal_bac_arc"/>
</dbReference>
<dbReference type="InterPro" id="IPR017853">
    <property type="entry name" value="GH"/>
</dbReference>
<dbReference type="InterPro" id="IPR002048">
    <property type="entry name" value="EF_hand_dom"/>
</dbReference>
<dbReference type="PANTHER" id="PTHR34142">
    <property type="entry name" value="ENDO-BETA-1,4-GLUCANASE A"/>
    <property type="match status" value="1"/>
</dbReference>
<protein>
    <recommendedName>
        <fullName evidence="4">EF-hand domain-containing protein</fullName>
    </recommendedName>
</protein>
<evidence type="ECO:0000259" key="4">
    <source>
        <dbReference type="PROSITE" id="PS50222"/>
    </source>
</evidence>
<dbReference type="InterPro" id="IPR001547">
    <property type="entry name" value="Glyco_hydro_5"/>
</dbReference>
<evidence type="ECO:0000313" key="6">
    <source>
        <dbReference type="Proteomes" id="UP000244727"/>
    </source>
</evidence>
<evidence type="ECO:0000313" key="5">
    <source>
        <dbReference type="EMBL" id="AWB28253.1"/>
    </source>
</evidence>
<dbReference type="Gene3D" id="3.20.20.80">
    <property type="entry name" value="Glycosidases"/>
    <property type="match status" value="1"/>
</dbReference>
<evidence type="ECO:0000256" key="2">
    <source>
        <dbReference type="ARBA" id="ARBA00023295"/>
    </source>
</evidence>
<dbReference type="Proteomes" id="UP000244727">
    <property type="component" value="Chromosome"/>
</dbReference>
<organism evidence="5 6">
    <name type="scientific">Halococcoides cellulosivorans</name>
    <dbReference type="NCBI Taxonomy" id="1679096"/>
    <lineage>
        <taxon>Archaea</taxon>
        <taxon>Methanobacteriati</taxon>
        <taxon>Methanobacteriota</taxon>
        <taxon>Stenosarchaea group</taxon>
        <taxon>Halobacteria</taxon>
        <taxon>Halobacteriales</taxon>
        <taxon>Haloarculaceae</taxon>
        <taxon>Halococcoides</taxon>
    </lineage>
</organism>
<evidence type="ECO:0000256" key="1">
    <source>
        <dbReference type="ARBA" id="ARBA00022801"/>
    </source>
</evidence>
<keyword evidence="1" id="KW-0378">Hydrolase</keyword>
<feature type="domain" description="EF-hand" evidence="4">
    <location>
        <begin position="462"/>
        <end position="484"/>
    </location>
</feature>
<dbReference type="GO" id="GO:0005509">
    <property type="term" value="F:calcium ion binding"/>
    <property type="evidence" value="ECO:0007669"/>
    <property type="project" value="InterPro"/>
</dbReference>
<name>A0A2R4X3H9_9EURY</name>
<dbReference type="InterPro" id="IPR018247">
    <property type="entry name" value="EF_Hand_1_Ca_BS"/>
</dbReference>
<dbReference type="PROSITE" id="PS00659">
    <property type="entry name" value="GLYCOSYL_HYDROL_F5"/>
    <property type="match status" value="1"/>
</dbReference>
<dbReference type="KEGG" id="harc:HARCEL1_11345"/>
<feature type="region of interest" description="Disordered" evidence="3">
    <location>
        <begin position="392"/>
        <end position="436"/>
    </location>
</feature>
<dbReference type="Pfam" id="PF00150">
    <property type="entry name" value="Cellulase"/>
    <property type="match status" value="1"/>
</dbReference>
<dbReference type="NCBIfam" id="TIGR01409">
    <property type="entry name" value="TAT_signal_seq"/>
    <property type="match status" value="1"/>
</dbReference>
<dbReference type="GO" id="GO:0000272">
    <property type="term" value="P:polysaccharide catabolic process"/>
    <property type="evidence" value="ECO:0007669"/>
    <property type="project" value="InterPro"/>
</dbReference>
<evidence type="ECO:0000256" key="3">
    <source>
        <dbReference type="SAM" id="MobiDB-lite"/>
    </source>
</evidence>
<dbReference type="RefSeq" id="WP_108383635.1">
    <property type="nucleotide sequence ID" value="NZ_CP028858.1"/>
</dbReference>
<keyword evidence="6" id="KW-1185">Reference proteome</keyword>
<dbReference type="PANTHER" id="PTHR34142:SF1">
    <property type="entry name" value="GLYCOSIDE HYDROLASE FAMILY 5 DOMAIN-CONTAINING PROTEIN"/>
    <property type="match status" value="1"/>
</dbReference>
<dbReference type="GeneID" id="36513110"/>
<dbReference type="PROSITE" id="PS00018">
    <property type="entry name" value="EF_HAND_1"/>
    <property type="match status" value="2"/>
</dbReference>
<sequence>MRDHDTTGSDRQSRRQFLKTTGATAALAAGLATVGTAAARGIPTPRLHRDGKWMKDPSDNEVTLRGVNVVDPARAKETTWRRAIPRVVEHATDPERDWYSRVIRLPMQPADIIEDGKGNGARVDPGGFSESKLQTYLDDYVQPVVETTREIGVYLILDYHRHKSQELEYTDPDLHDELMMFWEVVASRYAEEPHVLFEVYNEPISPYYGFRERGASAEVANPDDENAEQTWLDWRAAAQPWVDTIQANAPEAPVLIGSPRWSQWTFWSSIHEFEGENLAYTGHVYGHPGLRPLDEYFGTPAEEVPIFMTEFGYEPDDGETAEYMAGSNEKEGQQFVDFFESHPNVSWQVWCFDHIWAPAMFSKDTGGPDEPWELRSGPLQHGQFFRDYLKETRSDRLPEGDGSTTPGTTPGGDLDPVDGTVPQDLDGDGLHEDLSGDGTLNFPDVNQFFQHTDSAAVQDHPDAYDFDGDGTVDSQDVLALFEMV</sequence>
<dbReference type="InterPro" id="IPR018087">
    <property type="entry name" value="Glyco_hydro_5_CS"/>
</dbReference>
<dbReference type="PROSITE" id="PS50222">
    <property type="entry name" value="EF_HAND_2"/>
    <property type="match status" value="1"/>
</dbReference>
<dbReference type="SUPFAM" id="SSF63446">
    <property type="entry name" value="Type I dockerin domain"/>
    <property type="match status" value="1"/>
</dbReference>
<proteinExistence type="predicted"/>
<reference evidence="5 6" key="1">
    <citation type="submission" date="2018-04" db="EMBL/GenBank/DDBJ databases">
        <title>Halococcoides cellulosivorans gen. nov., sp. nov., an extremely halophilic cellulose-utilizing haloarchaeon from hypersaline lakes.</title>
        <authorList>
            <person name="Sorokin D.Y."/>
            <person name="Toshchakov S.V."/>
            <person name="Samarov N.I."/>
            <person name="Korzhenkov A."/>
            <person name="Kublanov I.V."/>
        </authorList>
    </citation>
    <scope>NUCLEOTIDE SEQUENCE [LARGE SCALE GENOMIC DNA]</scope>
    <source>
        <strain evidence="5 6">HArcel1</strain>
    </source>
</reference>
<dbReference type="AlphaFoldDB" id="A0A2R4X3H9"/>
<dbReference type="SUPFAM" id="SSF51445">
    <property type="entry name" value="(Trans)glycosidases"/>
    <property type="match status" value="1"/>
</dbReference>
<keyword evidence="2" id="KW-0326">Glycosidase</keyword>
<dbReference type="InterPro" id="IPR036439">
    <property type="entry name" value="Dockerin_dom_sf"/>
</dbReference>
<feature type="compositionally biased region" description="Low complexity" evidence="3">
    <location>
        <begin position="400"/>
        <end position="422"/>
    </location>
</feature>
<dbReference type="EMBL" id="CP028858">
    <property type="protein sequence ID" value="AWB28253.1"/>
    <property type="molecule type" value="Genomic_DNA"/>
</dbReference>
<dbReference type="InterPro" id="IPR006311">
    <property type="entry name" value="TAT_signal"/>
</dbReference>
<dbReference type="PROSITE" id="PS51318">
    <property type="entry name" value="TAT"/>
    <property type="match status" value="1"/>
</dbReference>
<accession>A0A2R4X3H9</accession>
<gene>
    <name evidence="5" type="ORF">HARCEL1_11345</name>
</gene>